<reference evidence="2" key="2">
    <citation type="submission" date="2018-03" db="EMBL/GenBank/DDBJ databases">
        <title>The Triticum urartu genome reveals the dynamic nature of wheat genome evolution.</title>
        <authorList>
            <person name="Ling H."/>
            <person name="Ma B."/>
            <person name="Shi X."/>
            <person name="Liu H."/>
            <person name="Dong L."/>
            <person name="Sun H."/>
            <person name="Cao Y."/>
            <person name="Gao Q."/>
            <person name="Zheng S."/>
            <person name="Li Y."/>
            <person name="Yu Y."/>
            <person name="Du H."/>
            <person name="Qi M."/>
            <person name="Li Y."/>
            <person name="Yu H."/>
            <person name="Cui Y."/>
            <person name="Wang N."/>
            <person name="Chen C."/>
            <person name="Wu H."/>
            <person name="Zhao Y."/>
            <person name="Zhang J."/>
            <person name="Li Y."/>
            <person name="Zhou W."/>
            <person name="Zhang B."/>
            <person name="Hu W."/>
            <person name="Eijk M."/>
            <person name="Tang J."/>
            <person name="Witsenboer H."/>
            <person name="Zhao S."/>
            <person name="Li Z."/>
            <person name="Zhang A."/>
            <person name="Wang D."/>
            <person name="Liang C."/>
        </authorList>
    </citation>
    <scope>NUCLEOTIDE SEQUENCE [LARGE SCALE GENOMIC DNA]</scope>
    <source>
        <strain evidence="2">cv. G1812</strain>
    </source>
</reference>
<protein>
    <submittedName>
        <fullName evidence="2">Uncharacterized protein</fullName>
    </submittedName>
</protein>
<accession>A0A8R7P6I3</accession>
<reference evidence="2" key="3">
    <citation type="submission" date="2022-06" db="UniProtKB">
        <authorList>
            <consortium name="EnsemblPlants"/>
        </authorList>
    </citation>
    <scope>IDENTIFICATION</scope>
</reference>
<feature type="transmembrane region" description="Helical" evidence="1">
    <location>
        <begin position="20"/>
        <end position="43"/>
    </location>
</feature>
<evidence type="ECO:0000313" key="3">
    <source>
        <dbReference type="Proteomes" id="UP000015106"/>
    </source>
</evidence>
<keyword evidence="3" id="KW-1185">Reference proteome</keyword>
<dbReference type="Gramene" id="TuG1812G0100002325.01.T02">
    <property type="protein sequence ID" value="TuG1812G0100002325.01.T02.cds310440"/>
    <property type="gene ID" value="TuG1812G0100002325.01"/>
</dbReference>
<dbReference type="EnsemblPlants" id="TuG1812G0100002325.01.T02">
    <property type="protein sequence ID" value="TuG1812G0100002325.01.T02.cds310440"/>
    <property type="gene ID" value="TuG1812G0100002325.01"/>
</dbReference>
<keyword evidence="1" id="KW-0472">Membrane</keyword>
<name>A0A8R7P6I3_TRIUA</name>
<keyword evidence="1" id="KW-1133">Transmembrane helix</keyword>
<dbReference type="Proteomes" id="UP000015106">
    <property type="component" value="Chromosome 1"/>
</dbReference>
<dbReference type="AlphaFoldDB" id="A0A8R7P6I3"/>
<reference evidence="3" key="1">
    <citation type="journal article" date="2013" name="Nature">
        <title>Draft genome of the wheat A-genome progenitor Triticum urartu.</title>
        <authorList>
            <person name="Ling H.Q."/>
            <person name="Zhao S."/>
            <person name="Liu D."/>
            <person name="Wang J."/>
            <person name="Sun H."/>
            <person name="Zhang C."/>
            <person name="Fan H."/>
            <person name="Li D."/>
            <person name="Dong L."/>
            <person name="Tao Y."/>
            <person name="Gao C."/>
            <person name="Wu H."/>
            <person name="Li Y."/>
            <person name="Cui Y."/>
            <person name="Guo X."/>
            <person name="Zheng S."/>
            <person name="Wang B."/>
            <person name="Yu K."/>
            <person name="Liang Q."/>
            <person name="Yang W."/>
            <person name="Lou X."/>
            <person name="Chen J."/>
            <person name="Feng M."/>
            <person name="Jian J."/>
            <person name="Zhang X."/>
            <person name="Luo G."/>
            <person name="Jiang Y."/>
            <person name="Liu J."/>
            <person name="Wang Z."/>
            <person name="Sha Y."/>
            <person name="Zhang B."/>
            <person name="Wu H."/>
            <person name="Tang D."/>
            <person name="Shen Q."/>
            <person name="Xue P."/>
            <person name="Zou S."/>
            <person name="Wang X."/>
            <person name="Liu X."/>
            <person name="Wang F."/>
            <person name="Yang Y."/>
            <person name="An X."/>
            <person name="Dong Z."/>
            <person name="Zhang K."/>
            <person name="Zhang X."/>
            <person name="Luo M.C."/>
            <person name="Dvorak J."/>
            <person name="Tong Y."/>
            <person name="Wang J."/>
            <person name="Yang H."/>
            <person name="Li Z."/>
            <person name="Wang D."/>
            <person name="Zhang A."/>
            <person name="Wang J."/>
        </authorList>
    </citation>
    <scope>NUCLEOTIDE SEQUENCE</scope>
    <source>
        <strain evidence="3">cv. G1812</strain>
    </source>
</reference>
<evidence type="ECO:0000256" key="1">
    <source>
        <dbReference type="SAM" id="Phobius"/>
    </source>
</evidence>
<proteinExistence type="predicted"/>
<keyword evidence="1" id="KW-0812">Transmembrane</keyword>
<organism evidence="2 3">
    <name type="scientific">Triticum urartu</name>
    <name type="common">Red wild einkorn</name>
    <name type="synonym">Crithodium urartu</name>
    <dbReference type="NCBI Taxonomy" id="4572"/>
    <lineage>
        <taxon>Eukaryota</taxon>
        <taxon>Viridiplantae</taxon>
        <taxon>Streptophyta</taxon>
        <taxon>Embryophyta</taxon>
        <taxon>Tracheophyta</taxon>
        <taxon>Spermatophyta</taxon>
        <taxon>Magnoliopsida</taxon>
        <taxon>Liliopsida</taxon>
        <taxon>Poales</taxon>
        <taxon>Poaceae</taxon>
        <taxon>BOP clade</taxon>
        <taxon>Pooideae</taxon>
        <taxon>Triticodae</taxon>
        <taxon>Triticeae</taxon>
        <taxon>Triticinae</taxon>
        <taxon>Triticum</taxon>
    </lineage>
</organism>
<evidence type="ECO:0000313" key="2">
    <source>
        <dbReference type="EnsemblPlants" id="TuG1812G0100002325.01.T02.cds310440"/>
    </source>
</evidence>
<sequence>MLTHMRKCMWILPEVDGVDVVSSVCWTFLCVFDHLGVAGVYWMQVARVVSMPSICRPSLCV</sequence>